<dbReference type="GO" id="GO:0016811">
    <property type="term" value="F:hydrolase activity, acting on carbon-nitrogen (but not peptide) bonds, in linear amides"/>
    <property type="evidence" value="ECO:0007669"/>
    <property type="project" value="TreeGrafter"/>
</dbReference>
<dbReference type="InterPro" id="IPR024078">
    <property type="entry name" value="LmbE-like_dom_sf"/>
</dbReference>
<reference evidence="1 2" key="1">
    <citation type="journal article" date="2016" name="Nat. Commun.">
        <title>Thousands of microbial genomes shed light on interconnected biogeochemical processes in an aquifer system.</title>
        <authorList>
            <person name="Anantharaman K."/>
            <person name="Brown C.T."/>
            <person name="Hug L.A."/>
            <person name="Sharon I."/>
            <person name="Castelle C.J."/>
            <person name="Probst A.J."/>
            <person name="Thomas B.C."/>
            <person name="Singh A."/>
            <person name="Wilkins M.J."/>
            <person name="Karaoz U."/>
            <person name="Brodie E.L."/>
            <person name="Williams K.H."/>
            <person name="Hubbard S.S."/>
            <person name="Banfield J.F."/>
        </authorList>
    </citation>
    <scope>NUCLEOTIDE SEQUENCE [LARGE SCALE GENOMIC DNA]</scope>
</reference>
<dbReference type="SUPFAM" id="SSF102588">
    <property type="entry name" value="LmbE-like"/>
    <property type="match status" value="1"/>
</dbReference>
<gene>
    <name evidence="1" type="ORF">A3F83_01490</name>
</gene>
<comment type="caution">
    <text evidence="1">The sequence shown here is derived from an EMBL/GenBank/DDBJ whole genome shotgun (WGS) entry which is preliminary data.</text>
</comment>
<evidence type="ECO:0000313" key="1">
    <source>
        <dbReference type="EMBL" id="OGG00881.1"/>
    </source>
</evidence>
<evidence type="ECO:0000313" key="2">
    <source>
        <dbReference type="Proteomes" id="UP000179129"/>
    </source>
</evidence>
<dbReference type="PANTHER" id="PTHR12993:SF30">
    <property type="entry name" value="N-ACETYL-ALPHA-D-GLUCOSAMINYL L-MALATE DEACETYLASE 1"/>
    <property type="match status" value="1"/>
</dbReference>
<dbReference type="Proteomes" id="UP000179129">
    <property type="component" value="Unassembled WGS sequence"/>
</dbReference>
<dbReference type="Pfam" id="PF02585">
    <property type="entry name" value="PIG-L"/>
    <property type="match status" value="1"/>
</dbReference>
<organism evidence="1 2">
    <name type="scientific">Candidatus Glassbacteria bacterium RIFCSPLOWO2_12_FULL_58_11</name>
    <dbReference type="NCBI Taxonomy" id="1817867"/>
    <lineage>
        <taxon>Bacteria</taxon>
        <taxon>Candidatus Glassiibacteriota</taxon>
    </lineage>
</organism>
<dbReference type="Gene3D" id="3.40.50.10320">
    <property type="entry name" value="LmbE-like"/>
    <property type="match status" value="1"/>
</dbReference>
<dbReference type="InterPro" id="IPR003737">
    <property type="entry name" value="GlcNAc_PI_deacetylase-related"/>
</dbReference>
<dbReference type="STRING" id="1817867.A3F83_01490"/>
<name>A0A1F5YL31_9BACT</name>
<accession>A0A1F5YL31</accession>
<sequence length="275" mass="31682">MTVKSKFDLRVIMIGAHPDDCELKAGATAALWAERGAQVQFVSLTNGDAGHHISGGGELARRRMAEASRSAEILGVDSLVLYYHDGELQPTIDVRRDVIRAIRRWKADLVFTHRPNDYHPDHRYASQVVQDAAYLVLVPNVCADVPPLEINPVFMYFPDHFRKPVPFIPDVIVDATAVMEKKVRSLDAMDSQMYEWLPWIDRQLDQVPKGKTERLEYLKKFWSKHFRSSANEFQDLLETRYGKARAAKVRYAEAFELCEYGRQPTREELWNMFPD</sequence>
<proteinExistence type="predicted"/>
<protein>
    <submittedName>
        <fullName evidence="1">GlcNAc-PI de-N-acetylase</fullName>
    </submittedName>
</protein>
<dbReference type="EMBL" id="MFIX01000237">
    <property type="protein sequence ID" value="OGG00881.1"/>
    <property type="molecule type" value="Genomic_DNA"/>
</dbReference>
<dbReference type="PANTHER" id="PTHR12993">
    <property type="entry name" value="N-ACETYLGLUCOSAMINYL-PHOSPHATIDYLINOSITOL DE-N-ACETYLASE-RELATED"/>
    <property type="match status" value="1"/>
</dbReference>
<dbReference type="AlphaFoldDB" id="A0A1F5YL31"/>